<dbReference type="NCBIfam" id="NF045583">
    <property type="entry name" value="Npun_R2479_HDIG"/>
    <property type="match status" value="1"/>
</dbReference>
<evidence type="ECO:0008006" key="3">
    <source>
        <dbReference type="Google" id="ProtNLM"/>
    </source>
</evidence>
<dbReference type="SUPFAM" id="SSF109604">
    <property type="entry name" value="HD-domain/PDEase-like"/>
    <property type="match status" value="1"/>
</dbReference>
<keyword evidence="2" id="KW-1185">Reference proteome</keyword>
<organism evidence="1 2">
    <name type="scientific">Calothrix parasitica NIES-267</name>
    <dbReference type="NCBI Taxonomy" id="1973488"/>
    <lineage>
        <taxon>Bacteria</taxon>
        <taxon>Bacillati</taxon>
        <taxon>Cyanobacteriota</taxon>
        <taxon>Cyanophyceae</taxon>
        <taxon>Nostocales</taxon>
        <taxon>Calotrichaceae</taxon>
        <taxon>Calothrix</taxon>
    </lineage>
</organism>
<sequence length="313" mass="35944">MFNATEVLIDAFVNRVREGYHRTYGSLKTDYQDIIAWVGSMALENIANSDALYHNVEHSILVTLVGQEVLRGKHIREGGVSSEDWLHYIISLLCHDIGYVKGVCRQDREGESLYATGQDEPMISLPLGASDASLTPYHVDRAKLFIDERFGGHKLIDSEVIKCNIELTRFPVPAAEDHQETNNYAGLVRAADLIGQLSDPRYLKKITSLFYEFEETGMNQILGYKNPADLRNNYPKFYWNGVYPYIKDGLRYLSLTQQGKQIIANLYSNVFVVEHERPQEQQIYLENLEIKEVGRKERPDRRHEAIKTRTRVS</sequence>
<dbReference type="InterPro" id="IPR054649">
    <property type="entry name" value="Npun_R2479-like"/>
</dbReference>
<dbReference type="AlphaFoldDB" id="A0A1Z4LV83"/>
<evidence type="ECO:0000313" key="1">
    <source>
        <dbReference type="EMBL" id="BAY85167.1"/>
    </source>
</evidence>
<proteinExistence type="predicted"/>
<gene>
    <name evidence="1" type="ORF">NIES267_46660</name>
</gene>
<name>A0A1Z4LV83_9CYAN</name>
<dbReference type="Proteomes" id="UP000218418">
    <property type="component" value="Chromosome"/>
</dbReference>
<evidence type="ECO:0000313" key="2">
    <source>
        <dbReference type="Proteomes" id="UP000218418"/>
    </source>
</evidence>
<accession>A0A1Z4LV83</accession>
<dbReference type="OrthoDB" id="505007at2"/>
<protein>
    <recommendedName>
        <fullName evidence="3">Metal-dependent phosphohydrolase</fullName>
    </recommendedName>
</protein>
<reference evidence="1 2" key="1">
    <citation type="submission" date="2017-06" db="EMBL/GenBank/DDBJ databases">
        <title>Genome sequencing of cyanobaciteial culture collection at National Institute for Environmental Studies (NIES).</title>
        <authorList>
            <person name="Hirose Y."/>
            <person name="Shimura Y."/>
            <person name="Fujisawa T."/>
            <person name="Nakamura Y."/>
            <person name="Kawachi M."/>
        </authorList>
    </citation>
    <scope>NUCLEOTIDE SEQUENCE [LARGE SCALE GENOMIC DNA]</scope>
    <source>
        <strain evidence="1 2">NIES-267</strain>
    </source>
</reference>
<dbReference type="EMBL" id="AP018227">
    <property type="protein sequence ID" value="BAY85167.1"/>
    <property type="molecule type" value="Genomic_DNA"/>
</dbReference>